<sequence length="128" mass="14208">MGESLMAETILRERFAFDFPQGAARPGGGTRPGWVQQHECRVEAIYQRGSEVVEAARLEGRAVFKIQIRQCEAARAITSACRARDVRRGFPEGEAGDPLPGTRYSIREVDSITDRKWIFIVIEGGKAA</sequence>
<reference evidence="1 2" key="1">
    <citation type="submission" date="2020-07" db="EMBL/GenBank/DDBJ databases">
        <title>Pseudogemmobacter sp. nov., isolated from poultry manure in Taiwan.</title>
        <authorList>
            <person name="Lin S.-Y."/>
            <person name="Tang Y.-S."/>
            <person name="Young C.-C."/>
        </authorList>
    </citation>
    <scope>NUCLEOTIDE SEQUENCE [LARGE SCALE GENOMIC DNA]</scope>
    <source>
        <strain evidence="1 2">CC-YST710</strain>
    </source>
</reference>
<protein>
    <submittedName>
        <fullName evidence="1">Head-tail adaptor protein</fullName>
    </submittedName>
</protein>
<evidence type="ECO:0000313" key="2">
    <source>
        <dbReference type="Proteomes" id="UP001198571"/>
    </source>
</evidence>
<name>A0ABS8CSA6_9RHOB</name>
<proteinExistence type="predicted"/>
<dbReference type="Gene3D" id="2.40.10.270">
    <property type="entry name" value="Bacteriophage SPP1 head-tail adaptor protein"/>
    <property type="match status" value="1"/>
</dbReference>
<dbReference type="InterPro" id="IPR038666">
    <property type="entry name" value="SSP1_head-tail_sf"/>
</dbReference>
<gene>
    <name evidence="1" type="ORF">H0485_19970</name>
</gene>
<dbReference type="EMBL" id="JACDXX010000035">
    <property type="protein sequence ID" value="MCB5412253.1"/>
    <property type="molecule type" value="Genomic_DNA"/>
</dbReference>
<keyword evidence="2" id="KW-1185">Reference proteome</keyword>
<organism evidence="1 2">
    <name type="scientific">Pseudogemmobacter faecipullorum</name>
    <dbReference type="NCBI Taxonomy" id="2755041"/>
    <lineage>
        <taxon>Bacteria</taxon>
        <taxon>Pseudomonadati</taxon>
        <taxon>Pseudomonadota</taxon>
        <taxon>Alphaproteobacteria</taxon>
        <taxon>Rhodobacterales</taxon>
        <taxon>Paracoccaceae</taxon>
        <taxon>Pseudogemmobacter</taxon>
    </lineage>
</organism>
<accession>A0ABS8CSA6</accession>
<dbReference type="Proteomes" id="UP001198571">
    <property type="component" value="Unassembled WGS sequence"/>
</dbReference>
<evidence type="ECO:0000313" key="1">
    <source>
        <dbReference type="EMBL" id="MCB5412253.1"/>
    </source>
</evidence>
<comment type="caution">
    <text evidence="1">The sequence shown here is derived from an EMBL/GenBank/DDBJ whole genome shotgun (WGS) entry which is preliminary data.</text>
</comment>